<evidence type="ECO:0000256" key="4">
    <source>
        <dbReference type="ARBA" id="ARBA00022833"/>
    </source>
</evidence>
<dbReference type="PROSITE" id="PS50157">
    <property type="entry name" value="ZINC_FINGER_C2H2_2"/>
    <property type="match status" value="1"/>
</dbReference>
<dbReference type="GO" id="GO:0003700">
    <property type="term" value="F:DNA-binding transcription factor activity"/>
    <property type="evidence" value="ECO:0007669"/>
    <property type="project" value="TreeGrafter"/>
</dbReference>
<dbReference type="PANTHER" id="PTHR46179">
    <property type="entry name" value="ZINC FINGER PROTEIN"/>
    <property type="match status" value="1"/>
</dbReference>
<dbReference type="InterPro" id="IPR013087">
    <property type="entry name" value="Znf_C2H2_type"/>
</dbReference>
<dbReference type="InterPro" id="IPR051061">
    <property type="entry name" value="Zinc_finger_trans_reg"/>
</dbReference>
<dbReference type="AlphaFoldDB" id="A0A6N2MC89"/>
<accession>A0A6N2MC89</accession>
<dbReference type="GO" id="GO:0008270">
    <property type="term" value="F:zinc ion binding"/>
    <property type="evidence" value="ECO:0007669"/>
    <property type="project" value="UniProtKB-KW"/>
</dbReference>
<evidence type="ECO:0000256" key="3">
    <source>
        <dbReference type="ARBA" id="ARBA00022771"/>
    </source>
</evidence>
<evidence type="ECO:0000259" key="9">
    <source>
        <dbReference type="PROSITE" id="PS50157"/>
    </source>
</evidence>
<name>A0A6N2MC89_SALVM</name>
<dbReference type="SMART" id="SM00355">
    <property type="entry name" value="ZnF_C2H2"/>
    <property type="match status" value="3"/>
</dbReference>
<proteinExistence type="predicted"/>
<evidence type="ECO:0000256" key="2">
    <source>
        <dbReference type="ARBA" id="ARBA00022723"/>
    </source>
</evidence>
<dbReference type="GO" id="GO:0080084">
    <property type="term" value="F:5S rDNA binding"/>
    <property type="evidence" value="ECO:0007669"/>
    <property type="project" value="TreeGrafter"/>
</dbReference>
<dbReference type="GO" id="GO:0006357">
    <property type="term" value="P:regulation of transcription by RNA polymerase II"/>
    <property type="evidence" value="ECO:0007669"/>
    <property type="project" value="TreeGrafter"/>
</dbReference>
<dbReference type="PANTHER" id="PTHR46179:SF13">
    <property type="entry name" value="C2H2-TYPE DOMAIN-CONTAINING PROTEIN"/>
    <property type="match status" value="1"/>
</dbReference>
<dbReference type="EMBL" id="CAADRP010001752">
    <property type="protein sequence ID" value="VFU51229.1"/>
    <property type="molecule type" value="Genomic_DNA"/>
</dbReference>
<keyword evidence="5" id="KW-0805">Transcription regulation</keyword>
<evidence type="ECO:0000256" key="6">
    <source>
        <dbReference type="ARBA" id="ARBA00023163"/>
    </source>
</evidence>
<dbReference type="Gene3D" id="3.30.160.60">
    <property type="entry name" value="Classic Zinc Finger"/>
    <property type="match status" value="1"/>
</dbReference>
<dbReference type="GO" id="GO:0005730">
    <property type="term" value="C:nucleolus"/>
    <property type="evidence" value="ECO:0007669"/>
    <property type="project" value="TreeGrafter"/>
</dbReference>
<keyword evidence="6" id="KW-0804">Transcription</keyword>
<keyword evidence="7" id="KW-0539">Nucleus</keyword>
<feature type="domain" description="C2H2-type" evidence="9">
    <location>
        <begin position="110"/>
        <end position="141"/>
    </location>
</feature>
<gene>
    <name evidence="10" type="ORF">SVIM_LOCUS345348</name>
</gene>
<comment type="subcellular location">
    <subcellularLocation>
        <location evidence="1">Nucleus</location>
    </subcellularLocation>
</comment>
<keyword evidence="3 8" id="KW-0863">Zinc-finger</keyword>
<evidence type="ECO:0000256" key="7">
    <source>
        <dbReference type="ARBA" id="ARBA00023242"/>
    </source>
</evidence>
<keyword evidence="2" id="KW-0479">Metal-binding</keyword>
<evidence type="ECO:0000256" key="5">
    <source>
        <dbReference type="ARBA" id="ARBA00023015"/>
    </source>
</evidence>
<evidence type="ECO:0000256" key="1">
    <source>
        <dbReference type="ARBA" id="ARBA00004123"/>
    </source>
</evidence>
<organism evidence="10">
    <name type="scientific">Salix viminalis</name>
    <name type="common">Common osier</name>
    <name type="synonym">Basket willow</name>
    <dbReference type="NCBI Taxonomy" id="40686"/>
    <lineage>
        <taxon>Eukaryota</taxon>
        <taxon>Viridiplantae</taxon>
        <taxon>Streptophyta</taxon>
        <taxon>Embryophyta</taxon>
        <taxon>Tracheophyta</taxon>
        <taxon>Spermatophyta</taxon>
        <taxon>Magnoliopsida</taxon>
        <taxon>eudicotyledons</taxon>
        <taxon>Gunneridae</taxon>
        <taxon>Pentapetalae</taxon>
        <taxon>rosids</taxon>
        <taxon>fabids</taxon>
        <taxon>Malpighiales</taxon>
        <taxon>Salicaceae</taxon>
        <taxon>Saliceae</taxon>
        <taxon>Salix</taxon>
    </lineage>
</organism>
<evidence type="ECO:0000313" key="10">
    <source>
        <dbReference type="EMBL" id="VFU51229.1"/>
    </source>
</evidence>
<keyword evidence="4" id="KW-0862">Zinc</keyword>
<evidence type="ECO:0000256" key="8">
    <source>
        <dbReference type="PROSITE-ProRule" id="PRU00042"/>
    </source>
</evidence>
<sequence>MVMMEDERMEKERAVIFRDTRQYYCDYFPSQATLCGYSREQGRELHEGKLFKCQIENCNREFVYPINLKRRHVRDLHDEKQYVFQEPGCADTNQSCESTRILMLHEGKLFKCQIENCNREFVYPSNLKRRHVRDLHDEKQYVFQEPGCADTNQSCESTRILMLHEGKLFKCQIENCNREFVYPINLKRWHVRDLHDEKQYVFQEPGCADTNQILMLLALASEVGSITVFPNHMAHGEGQEEQDN</sequence>
<reference evidence="10" key="1">
    <citation type="submission" date="2019-03" db="EMBL/GenBank/DDBJ databases">
        <authorList>
            <person name="Mank J."/>
            <person name="Almeida P."/>
        </authorList>
    </citation>
    <scope>NUCLEOTIDE SEQUENCE</scope>
    <source>
        <strain evidence="10">78183</strain>
    </source>
</reference>
<protein>
    <recommendedName>
        <fullName evidence="9">C2H2-type domain-containing protein</fullName>
    </recommendedName>
</protein>